<comment type="caution">
    <text evidence="2">The sequence shown here is derived from an EMBL/GenBank/DDBJ whole genome shotgun (WGS) entry which is preliminary data.</text>
</comment>
<organism evidence="2 3">
    <name type="scientific">Oryzomonas rubra</name>
    <dbReference type="NCBI Taxonomy" id="2509454"/>
    <lineage>
        <taxon>Bacteria</taxon>
        <taxon>Pseudomonadati</taxon>
        <taxon>Thermodesulfobacteriota</taxon>
        <taxon>Desulfuromonadia</taxon>
        <taxon>Geobacterales</taxon>
        <taxon>Geobacteraceae</taxon>
        <taxon>Oryzomonas</taxon>
    </lineage>
</organism>
<dbReference type="Proteomes" id="UP000324298">
    <property type="component" value="Unassembled WGS sequence"/>
</dbReference>
<evidence type="ECO:0000259" key="1">
    <source>
        <dbReference type="PROSITE" id="PS51708"/>
    </source>
</evidence>
<feature type="domain" description="CHAD" evidence="1">
    <location>
        <begin position="5"/>
        <end position="292"/>
    </location>
</feature>
<dbReference type="EMBL" id="SRSD01000003">
    <property type="protein sequence ID" value="KAA0893196.1"/>
    <property type="molecule type" value="Genomic_DNA"/>
</dbReference>
<keyword evidence="3" id="KW-1185">Reference proteome</keyword>
<dbReference type="Pfam" id="PF05235">
    <property type="entry name" value="CHAD"/>
    <property type="match status" value="1"/>
</dbReference>
<name>A0A5A9XJC8_9BACT</name>
<dbReference type="RefSeq" id="WP_149306514.1">
    <property type="nucleotide sequence ID" value="NZ_SRSD01000003.1"/>
</dbReference>
<reference evidence="2 3" key="1">
    <citation type="submission" date="2019-04" db="EMBL/GenBank/DDBJ databases">
        <title>Geobacter ruber sp. nov., ferric-reducing bacteria isolated from paddy soil.</title>
        <authorList>
            <person name="Xu Z."/>
            <person name="Masuda Y."/>
            <person name="Itoh H."/>
            <person name="Senoo K."/>
        </authorList>
    </citation>
    <scope>NUCLEOTIDE SEQUENCE [LARGE SCALE GENOMIC DNA]</scope>
    <source>
        <strain evidence="2 3">Red88</strain>
    </source>
</reference>
<evidence type="ECO:0000313" key="2">
    <source>
        <dbReference type="EMBL" id="KAA0893196.1"/>
    </source>
</evidence>
<dbReference type="InterPro" id="IPR038186">
    <property type="entry name" value="CHAD_dom_sf"/>
</dbReference>
<proteinExistence type="predicted"/>
<sequence length="292" mass="33455">MPEPDDSREIYRERAIAVVRARWKGLLKNREACLRSDDVDAVHDLRVSTRRLRAALDFFGSLCPGDEAPRARSSIRRLTRGIGELRNLDEGILFFSRNIPDKRGIGDAFAPLLLHLRARRESEALNVQRLLKKLDTTRMEQVIDRYATCVREPADGRHSHGAPASLPAYFSEEGLRLYGEVCHHLPGALVRENARNRHALRIAVKRWRYFLEIAAEIFQQDYRETLELLKEYQQLLGDLNDLRVFEAFAHETPLPPAGAAALDALATRLTANYLQRLALLLDKHPIRYQFSV</sequence>
<gene>
    <name evidence="2" type="ORF">ET418_05085</name>
</gene>
<dbReference type="PANTHER" id="PTHR39339">
    <property type="entry name" value="SLR1444 PROTEIN"/>
    <property type="match status" value="1"/>
</dbReference>
<evidence type="ECO:0000313" key="3">
    <source>
        <dbReference type="Proteomes" id="UP000324298"/>
    </source>
</evidence>
<dbReference type="PANTHER" id="PTHR39339:SF1">
    <property type="entry name" value="CHAD DOMAIN-CONTAINING PROTEIN"/>
    <property type="match status" value="1"/>
</dbReference>
<dbReference type="OrthoDB" id="9777271at2"/>
<dbReference type="Gene3D" id="1.40.20.10">
    <property type="entry name" value="CHAD domain"/>
    <property type="match status" value="1"/>
</dbReference>
<protein>
    <submittedName>
        <fullName evidence="2">CHAD domain-containing protein</fullName>
    </submittedName>
</protein>
<dbReference type="InterPro" id="IPR007899">
    <property type="entry name" value="CHAD_dom"/>
</dbReference>
<dbReference type="SMART" id="SM00880">
    <property type="entry name" value="CHAD"/>
    <property type="match status" value="1"/>
</dbReference>
<accession>A0A5A9XJC8</accession>
<dbReference type="AlphaFoldDB" id="A0A5A9XJC8"/>
<dbReference type="PROSITE" id="PS51708">
    <property type="entry name" value="CHAD"/>
    <property type="match status" value="1"/>
</dbReference>